<name>A0ABZ3D1H6_9PROT</name>
<proteinExistence type="predicted"/>
<organism evidence="1 2">
    <name type="scientific">Nguyenibacter vanlangensis</name>
    <dbReference type="NCBI Taxonomy" id="1216886"/>
    <lineage>
        <taxon>Bacteria</taxon>
        <taxon>Pseudomonadati</taxon>
        <taxon>Pseudomonadota</taxon>
        <taxon>Alphaproteobacteria</taxon>
        <taxon>Acetobacterales</taxon>
        <taxon>Acetobacteraceae</taxon>
        <taxon>Nguyenibacter</taxon>
    </lineage>
</organism>
<keyword evidence="2" id="KW-1185">Reference proteome</keyword>
<gene>
    <name evidence="1" type="ORF">AAC691_14510</name>
</gene>
<protein>
    <recommendedName>
        <fullName evidence="3">N-acetyltransferase domain-containing protein</fullName>
    </recommendedName>
</protein>
<dbReference type="EMBL" id="CP152276">
    <property type="protein sequence ID" value="XAE41500.1"/>
    <property type="molecule type" value="Genomic_DNA"/>
</dbReference>
<dbReference type="RefSeq" id="WP_323989283.1">
    <property type="nucleotide sequence ID" value="NZ_CP152276.1"/>
</dbReference>
<accession>A0ABZ3D1H6</accession>
<reference evidence="1 2" key="1">
    <citation type="submission" date="2024-04" db="EMBL/GenBank/DDBJ databases">
        <title>Complete genome sequence of Nguyenibacter vanlangesis HBCM-1154, a strain capable of nitrogen fixation, IAA production, and phosphorus solubilization isolated from sugarcane soil.</title>
        <authorList>
            <person name="MY HANH P."/>
        </authorList>
    </citation>
    <scope>NUCLEOTIDE SEQUENCE [LARGE SCALE GENOMIC DNA]</scope>
    <source>
        <strain evidence="1 2">HBCM 1154</strain>
    </source>
</reference>
<dbReference type="Proteomes" id="UP001449795">
    <property type="component" value="Chromosome"/>
</dbReference>
<evidence type="ECO:0008006" key="3">
    <source>
        <dbReference type="Google" id="ProtNLM"/>
    </source>
</evidence>
<evidence type="ECO:0000313" key="2">
    <source>
        <dbReference type="Proteomes" id="UP001449795"/>
    </source>
</evidence>
<evidence type="ECO:0000313" key="1">
    <source>
        <dbReference type="EMBL" id="XAE41500.1"/>
    </source>
</evidence>
<sequence length="152" mass="16190">MTTHPAIAAGPLRPDDAALVYPLVRMIFPALERGLWMRAARRALRAGRYGRQGMLVARHGAAGRPCGVISFHCDPDMRLGRVLTAEHFVALTFGDESAVLEAFLPVLDAVARRAGCGAVRVLLPRRAARLRAALAARGHAEAGEMLSCALGG</sequence>